<feature type="transmembrane region" description="Helical" evidence="8">
    <location>
        <begin position="207"/>
        <end position="224"/>
    </location>
</feature>
<dbReference type="PANTHER" id="PTHR33908">
    <property type="entry name" value="MANNOSYLTRANSFERASE YKCB-RELATED"/>
    <property type="match status" value="1"/>
</dbReference>
<feature type="transmembrane region" description="Helical" evidence="8">
    <location>
        <begin position="388"/>
        <end position="406"/>
    </location>
</feature>
<dbReference type="InterPro" id="IPR038731">
    <property type="entry name" value="RgtA/B/C-like"/>
</dbReference>
<name>A0A3P3ZNH1_9ZZZZ</name>
<feature type="transmembrane region" description="Helical" evidence="8">
    <location>
        <begin position="165"/>
        <end position="195"/>
    </location>
</feature>
<dbReference type="GO" id="GO:0008610">
    <property type="term" value="P:lipid biosynthetic process"/>
    <property type="evidence" value="ECO:0007669"/>
    <property type="project" value="UniProtKB-ARBA"/>
</dbReference>
<gene>
    <name evidence="11" type="primary">arnT</name>
    <name evidence="11" type="ORF">CARN8_290004</name>
</gene>
<evidence type="ECO:0000256" key="7">
    <source>
        <dbReference type="ARBA" id="ARBA00023136"/>
    </source>
</evidence>
<evidence type="ECO:0000256" key="4">
    <source>
        <dbReference type="ARBA" id="ARBA00022679"/>
    </source>
</evidence>
<evidence type="ECO:0000256" key="3">
    <source>
        <dbReference type="ARBA" id="ARBA00022676"/>
    </source>
</evidence>
<dbReference type="Pfam" id="PF18583">
    <property type="entry name" value="Arnt_C"/>
    <property type="match status" value="1"/>
</dbReference>
<evidence type="ECO:0000259" key="9">
    <source>
        <dbReference type="Pfam" id="PF13231"/>
    </source>
</evidence>
<dbReference type="AlphaFoldDB" id="A0A3P3ZNH1"/>
<dbReference type="GO" id="GO:0103015">
    <property type="term" value="F:4-amino-4-deoxy-L-arabinose transferase activity"/>
    <property type="evidence" value="ECO:0007669"/>
    <property type="project" value="UniProtKB-EC"/>
</dbReference>
<feature type="transmembrane region" description="Helical" evidence="8">
    <location>
        <begin position="346"/>
        <end position="368"/>
    </location>
</feature>
<dbReference type="EMBL" id="UOYP01000212">
    <property type="protein sequence ID" value="VAY88211.1"/>
    <property type="molecule type" value="Genomic_DNA"/>
</dbReference>
<keyword evidence="4 11" id="KW-0808">Transferase</keyword>
<feature type="transmembrane region" description="Helical" evidence="8">
    <location>
        <begin position="9"/>
        <end position="29"/>
    </location>
</feature>
<feature type="domain" description="Aminoarabinose transferase C-terminal" evidence="10">
    <location>
        <begin position="447"/>
        <end position="549"/>
    </location>
</feature>
<evidence type="ECO:0000256" key="6">
    <source>
        <dbReference type="ARBA" id="ARBA00022989"/>
    </source>
</evidence>
<proteinExistence type="predicted"/>
<keyword evidence="2" id="KW-1003">Cell membrane</keyword>
<dbReference type="InterPro" id="IPR050297">
    <property type="entry name" value="LipidA_mod_glycosyltrf_83"/>
</dbReference>
<dbReference type="Pfam" id="PF13231">
    <property type="entry name" value="PMT_2"/>
    <property type="match status" value="1"/>
</dbReference>
<evidence type="ECO:0000313" key="11">
    <source>
        <dbReference type="EMBL" id="VAY88211.1"/>
    </source>
</evidence>
<feature type="transmembrane region" description="Helical" evidence="8">
    <location>
        <begin position="295"/>
        <end position="311"/>
    </location>
</feature>
<dbReference type="PANTHER" id="PTHR33908:SF3">
    <property type="entry name" value="UNDECAPRENYL PHOSPHATE-ALPHA-4-AMINO-4-DEOXY-L-ARABINOSE ARABINOSYL TRANSFERASE"/>
    <property type="match status" value="1"/>
</dbReference>
<evidence type="ECO:0000256" key="1">
    <source>
        <dbReference type="ARBA" id="ARBA00004651"/>
    </source>
</evidence>
<feature type="transmembrane region" description="Helical" evidence="8">
    <location>
        <begin position="83"/>
        <end position="104"/>
    </location>
</feature>
<feature type="transmembrane region" description="Helical" evidence="8">
    <location>
        <begin position="317"/>
        <end position="334"/>
    </location>
</feature>
<keyword evidence="6 8" id="KW-1133">Transmembrane helix</keyword>
<feature type="domain" description="Glycosyltransferase RgtA/B/C/D-like" evidence="9">
    <location>
        <begin position="63"/>
        <end position="222"/>
    </location>
</feature>
<dbReference type="EC" id="2.4.2.43" evidence="11"/>
<comment type="subcellular location">
    <subcellularLocation>
        <location evidence="1">Cell membrane</location>
        <topology evidence="1">Multi-pass membrane protein</topology>
    </subcellularLocation>
</comment>
<sequence length="550" mass="61437">MNVKPIKTCGIWVILLAMIWSLGLGTRALTRPDEGRYAEIGREMAVSGDWVTPHLNGIPYYEKPPLQYWATAFSIDLLGPTPLAARLWTGLLGFLGILASAFFARRLFGTEAGWRAPLLLAGTFYYTALGHINTLDMGVTVWMFLAVGCFLLAQQESSPRFWMTLAWGAAAAGFMSKGLMALALPGGTLVLYTLFTRDLSPWKRLHPFPGLPLFLLLTLPWFWLASRVHPEFLWFFFIHEQFDRYTTTLHQRVEPVWYFIPILLAGLFPWTLVALRATGNTLLRSHGRHFSPARFLAIYALFVVVFFSLSGSKLPDYILPAFPALVLLSARQLSLRPGPFPLSPPLLLTLGGAFFGVTALLFRFPTLPESLGWSLGMDPDMIPGYQNFSYWIATAAALSLVLGYLAHRQRALPDRSLKTVAIGTLLVTQLLLSGSNTLADFQSGVTLAHRLGPRFAAASHLYSVNTYDQTLDFYLQRTVIPVAYQDEMAFGLSLEPQHFIPTLEKFKPLWASDLGALAILPPPLYDVMKNQGFPMHLLFRDAHRVIVART</sequence>
<reference evidence="11" key="1">
    <citation type="submission" date="2018-10" db="EMBL/GenBank/DDBJ databases">
        <authorList>
            <person name="Plewniak F."/>
        </authorList>
    </citation>
    <scope>NUCLEOTIDE SEQUENCE</scope>
</reference>
<feature type="transmembrane region" description="Helical" evidence="8">
    <location>
        <begin position="256"/>
        <end position="275"/>
    </location>
</feature>
<evidence type="ECO:0000256" key="8">
    <source>
        <dbReference type="SAM" id="Phobius"/>
    </source>
</evidence>
<dbReference type="InterPro" id="IPR040845">
    <property type="entry name" value="Arnt_C"/>
</dbReference>
<keyword evidence="3 11" id="KW-0328">Glycosyltransferase</keyword>
<organism evidence="11">
    <name type="scientific">mine drainage metagenome</name>
    <dbReference type="NCBI Taxonomy" id="410659"/>
    <lineage>
        <taxon>unclassified sequences</taxon>
        <taxon>metagenomes</taxon>
        <taxon>ecological metagenomes</taxon>
    </lineage>
</organism>
<keyword evidence="7 8" id="KW-0472">Membrane</keyword>
<feature type="transmembrane region" description="Helical" evidence="8">
    <location>
        <begin position="124"/>
        <end position="153"/>
    </location>
</feature>
<dbReference type="GO" id="GO:0010041">
    <property type="term" value="P:response to iron(III) ion"/>
    <property type="evidence" value="ECO:0007669"/>
    <property type="project" value="TreeGrafter"/>
</dbReference>
<protein>
    <submittedName>
        <fullName evidence="11">Undecaprenyl phosphate-alpha-4-amino-4-deoxy-L-arabinose arabinosyl transferase</fullName>
        <ecNumber evidence="11">2.4.2.43</ecNumber>
    </submittedName>
</protein>
<accession>A0A3P3ZNH1</accession>
<evidence type="ECO:0000259" key="10">
    <source>
        <dbReference type="Pfam" id="PF18583"/>
    </source>
</evidence>
<keyword evidence="5 8" id="KW-0812">Transmembrane</keyword>
<evidence type="ECO:0000256" key="2">
    <source>
        <dbReference type="ARBA" id="ARBA00022475"/>
    </source>
</evidence>
<evidence type="ECO:0000256" key="5">
    <source>
        <dbReference type="ARBA" id="ARBA00022692"/>
    </source>
</evidence>
<dbReference type="GO" id="GO:0005886">
    <property type="term" value="C:plasma membrane"/>
    <property type="evidence" value="ECO:0007669"/>
    <property type="project" value="UniProtKB-SubCell"/>
</dbReference>